<dbReference type="InterPro" id="IPR009057">
    <property type="entry name" value="Homeodomain-like_sf"/>
</dbReference>
<evidence type="ECO:0000259" key="5">
    <source>
        <dbReference type="PROSITE" id="PS50977"/>
    </source>
</evidence>
<dbReference type="Gene3D" id="1.10.357.10">
    <property type="entry name" value="Tetracycline Repressor, domain 2"/>
    <property type="match status" value="1"/>
</dbReference>
<dbReference type="InterPro" id="IPR050109">
    <property type="entry name" value="HTH-type_TetR-like_transc_reg"/>
</dbReference>
<reference evidence="6 7" key="1">
    <citation type="submission" date="2018-07" db="EMBL/GenBank/DDBJ databases">
        <title>Genomic Encyclopedia of Type Strains, Phase IV (KMG-IV): sequencing the most valuable type-strain genomes for metagenomic binning, comparative biology and taxonomic classification.</title>
        <authorList>
            <person name="Goeker M."/>
        </authorList>
    </citation>
    <scope>NUCLEOTIDE SEQUENCE [LARGE SCALE GENOMIC DNA]</scope>
    <source>
        <strain evidence="6 7">DSM 44952</strain>
    </source>
</reference>
<organism evidence="6 7">
    <name type="scientific">Nocardia mexicana</name>
    <dbReference type="NCBI Taxonomy" id="279262"/>
    <lineage>
        <taxon>Bacteria</taxon>
        <taxon>Bacillati</taxon>
        <taxon>Actinomycetota</taxon>
        <taxon>Actinomycetes</taxon>
        <taxon>Mycobacteriales</taxon>
        <taxon>Nocardiaceae</taxon>
        <taxon>Nocardia</taxon>
    </lineage>
</organism>
<keyword evidence="3" id="KW-0804">Transcription</keyword>
<evidence type="ECO:0000256" key="3">
    <source>
        <dbReference type="ARBA" id="ARBA00023163"/>
    </source>
</evidence>
<name>A0A370GJ16_9NOCA</name>
<dbReference type="Pfam" id="PF00440">
    <property type="entry name" value="TetR_N"/>
    <property type="match status" value="1"/>
</dbReference>
<accession>A0A370GJ16</accession>
<dbReference type="SUPFAM" id="SSF48498">
    <property type="entry name" value="Tetracyclin repressor-like, C-terminal domain"/>
    <property type="match status" value="1"/>
</dbReference>
<dbReference type="InterPro" id="IPR036271">
    <property type="entry name" value="Tet_transcr_reg_TetR-rel_C_sf"/>
</dbReference>
<dbReference type="STRING" id="1210089.GCA_001613165_06012"/>
<protein>
    <submittedName>
        <fullName evidence="6">TetR family transcriptional regulator</fullName>
    </submittedName>
</protein>
<dbReference type="PANTHER" id="PTHR30055">
    <property type="entry name" value="HTH-TYPE TRANSCRIPTIONAL REGULATOR RUTR"/>
    <property type="match status" value="1"/>
</dbReference>
<dbReference type="GO" id="GO:0000976">
    <property type="term" value="F:transcription cis-regulatory region binding"/>
    <property type="evidence" value="ECO:0007669"/>
    <property type="project" value="TreeGrafter"/>
</dbReference>
<evidence type="ECO:0000313" key="6">
    <source>
        <dbReference type="EMBL" id="RDI43627.1"/>
    </source>
</evidence>
<gene>
    <name evidence="6" type="ORF">DFR68_11914</name>
</gene>
<evidence type="ECO:0000256" key="4">
    <source>
        <dbReference type="PROSITE-ProRule" id="PRU00335"/>
    </source>
</evidence>
<keyword evidence="7" id="KW-1185">Reference proteome</keyword>
<evidence type="ECO:0000256" key="2">
    <source>
        <dbReference type="ARBA" id="ARBA00023125"/>
    </source>
</evidence>
<feature type="DNA-binding region" description="H-T-H motif" evidence="4">
    <location>
        <begin position="17"/>
        <end position="36"/>
    </location>
</feature>
<dbReference type="InterPro" id="IPR001647">
    <property type="entry name" value="HTH_TetR"/>
</dbReference>
<evidence type="ECO:0000256" key="1">
    <source>
        <dbReference type="ARBA" id="ARBA00023015"/>
    </source>
</evidence>
<feature type="domain" description="HTH tetR-type" evidence="5">
    <location>
        <begin position="1"/>
        <end position="54"/>
    </location>
</feature>
<keyword evidence="1" id="KW-0805">Transcription regulation</keyword>
<dbReference type="PROSITE" id="PS50977">
    <property type="entry name" value="HTH_TETR_2"/>
    <property type="match status" value="1"/>
</dbReference>
<dbReference type="AlphaFoldDB" id="A0A370GJ16"/>
<comment type="caution">
    <text evidence="6">The sequence shown here is derived from an EMBL/GenBank/DDBJ whole genome shotgun (WGS) entry which is preliminary data.</text>
</comment>
<keyword evidence="2 4" id="KW-0238">DNA-binding</keyword>
<dbReference type="GO" id="GO:0003700">
    <property type="term" value="F:DNA-binding transcription factor activity"/>
    <property type="evidence" value="ECO:0007669"/>
    <property type="project" value="TreeGrafter"/>
</dbReference>
<dbReference type="SUPFAM" id="SSF46689">
    <property type="entry name" value="Homeodomain-like"/>
    <property type="match status" value="1"/>
</dbReference>
<dbReference type="Proteomes" id="UP000255355">
    <property type="component" value="Unassembled WGS sequence"/>
</dbReference>
<sequence>MDVAMRMIAESGFQSVSVMAVTRRAEVTRPVFYDAFPSVDDLLLALLEREGRRVAEQIDSVFPPEIAEHAEDFDLDSIVGNFLALVVRHPDTWRLVFSAAEGLPRDVREWIAANREAVRTRLAALQSRLAGTGQAPADLDIEVASQLVIGFAEMASRLVLEDPGRYPPERIVDFYTTTIRAAGRTLADDPGGP</sequence>
<dbReference type="EMBL" id="QQAZ01000019">
    <property type="protein sequence ID" value="RDI43627.1"/>
    <property type="molecule type" value="Genomic_DNA"/>
</dbReference>
<dbReference type="PANTHER" id="PTHR30055:SF238">
    <property type="entry name" value="MYCOFACTOCIN BIOSYNTHESIS TRANSCRIPTIONAL REGULATOR MFTR-RELATED"/>
    <property type="match status" value="1"/>
</dbReference>
<proteinExistence type="predicted"/>
<evidence type="ECO:0000313" key="7">
    <source>
        <dbReference type="Proteomes" id="UP000255355"/>
    </source>
</evidence>